<dbReference type="RefSeq" id="WP_118258745.1">
    <property type="nucleotide sequence ID" value="NZ_CABJDM010000005.1"/>
</dbReference>
<evidence type="ECO:0000313" key="3">
    <source>
        <dbReference type="EMBL" id="RHM44835.1"/>
    </source>
</evidence>
<dbReference type="SUPFAM" id="SSF48452">
    <property type="entry name" value="TPR-like"/>
    <property type="match status" value="1"/>
</dbReference>
<dbReference type="Proteomes" id="UP000286038">
    <property type="component" value="Unassembled WGS sequence"/>
</dbReference>
<dbReference type="Gene3D" id="1.25.40.390">
    <property type="match status" value="1"/>
</dbReference>
<dbReference type="PROSITE" id="PS51257">
    <property type="entry name" value="PROKAR_LIPOPROTEIN"/>
    <property type="match status" value="1"/>
</dbReference>
<dbReference type="InterPro" id="IPR033985">
    <property type="entry name" value="SusD-like_N"/>
</dbReference>
<protein>
    <submittedName>
        <fullName evidence="2">RagB/SusD family nutrient uptake outer membrane protein</fullName>
    </submittedName>
</protein>
<sequence length="478" mass="55573">MKNILYILLITTALSGCNNWLDVQPYDRVAEDVAFTSVKGFENALNGIYIEMNHANLYGAYLSCEMIELMAQRYHVNEGTVYYHDLVEHKYQVEMSKNRFAGVWEKTYNLIANINKLLENCEKHRDVLSDDYYQLIKGEALGLRAFLHFDIFRLFGPLYEPSNNVTGLPYYKVFSLNERPRFAAEEFMNNVIADLREASTLLENDPVRTEGSWQENAYTFTSFRKIRLNWYAVQLLLARAELYRGNKSDALSAARNVIDAQEKWFSWVNRQNISSGKEDADRIFFDEIVFGLRNTKISKLYTSYFNGNTLSSEMLLAPLNSQVLKIFENNRDDYRYVASFSTQLTVGGAAYNLFEKFKSTVDSLSSNLMPMLRISEAYYIAAECEPEAEDGMQWLNQVLVHRGVKEMTNSTLLASMLEKEYIREFFGEGQLFYYYKRLKYSEIKDADDPLYVSERTMGLAEYQPQIPESESKYNDMYN</sequence>
<feature type="domain" description="SusD-like N-terminal" evidence="1">
    <location>
        <begin position="20"/>
        <end position="206"/>
    </location>
</feature>
<organism evidence="2 4">
    <name type="scientific">Butyricimonas virosa</name>
    <dbReference type="NCBI Taxonomy" id="544645"/>
    <lineage>
        <taxon>Bacteria</taxon>
        <taxon>Pseudomonadati</taxon>
        <taxon>Bacteroidota</taxon>
        <taxon>Bacteroidia</taxon>
        <taxon>Bacteroidales</taxon>
        <taxon>Odoribacteraceae</taxon>
        <taxon>Butyricimonas</taxon>
    </lineage>
</organism>
<evidence type="ECO:0000313" key="5">
    <source>
        <dbReference type="Proteomes" id="UP000286038"/>
    </source>
</evidence>
<comment type="caution">
    <text evidence="2">The sequence shown here is derived from an EMBL/GenBank/DDBJ whole genome shotgun (WGS) entry which is preliminary data.</text>
</comment>
<accession>A0A412X4N9</accession>
<dbReference type="EMBL" id="QRZA01000003">
    <property type="protein sequence ID" value="RGV35755.1"/>
    <property type="molecule type" value="Genomic_DNA"/>
</dbReference>
<evidence type="ECO:0000313" key="2">
    <source>
        <dbReference type="EMBL" id="RGV35755.1"/>
    </source>
</evidence>
<evidence type="ECO:0000313" key="4">
    <source>
        <dbReference type="Proteomes" id="UP000283589"/>
    </source>
</evidence>
<dbReference type="Pfam" id="PF14322">
    <property type="entry name" value="SusD-like_3"/>
    <property type="match status" value="1"/>
</dbReference>
<dbReference type="Proteomes" id="UP000283589">
    <property type="component" value="Unassembled WGS sequence"/>
</dbReference>
<dbReference type="InterPro" id="IPR011990">
    <property type="entry name" value="TPR-like_helical_dom_sf"/>
</dbReference>
<name>A0A412X4N9_9BACT</name>
<reference evidence="4 5" key="1">
    <citation type="submission" date="2018-08" db="EMBL/GenBank/DDBJ databases">
        <title>A genome reference for cultivated species of the human gut microbiota.</title>
        <authorList>
            <person name="Zou Y."/>
            <person name="Xue W."/>
            <person name="Luo G."/>
        </authorList>
    </citation>
    <scope>NUCLEOTIDE SEQUENCE [LARGE SCALE GENOMIC DNA]</scope>
    <source>
        <strain evidence="2 4">AF14-49</strain>
        <strain evidence="3 5">AF34-33</strain>
    </source>
</reference>
<evidence type="ECO:0000259" key="1">
    <source>
        <dbReference type="Pfam" id="PF14322"/>
    </source>
</evidence>
<dbReference type="AlphaFoldDB" id="A0A412X4N9"/>
<proteinExistence type="predicted"/>
<dbReference type="EMBL" id="QRPV01000005">
    <property type="protein sequence ID" value="RHM44835.1"/>
    <property type="molecule type" value="Genomic_DNA"/>
</dbReference>
<gene>
    <name evidence="2" type="ORF">DWW18_02940</name>
    <name evidence="3" type="ORF">DWZ68_06885</name>
</gene>